<comment type="caution">
    <text evidence="2">The sequence shown here is derived from an EMBL/GenBank/DDBJ whole genome shotgun (WGS) entry which is preliminary data.</text>
</comment>
<evidence type="ECO:0000313" key="3">
    <source>
        <dbReference type="Proteomes" id="UP001180551"/>
    </source>
</evidence>
<evidence type="ECO:0000313" key="2">
    <source>
        <dbReference type="EMBL" id="MDT0456420.1"/>
    </source>
</evidence>
<feature type="region of interest" description="Disordered" evidence="1">
    <location>
        <begin position="46"/>
        <end position="75"/>
    </location>
</feature>
<evidence type="ECO:0000256" key="1">
    <source>
        <dbReference type="SAM" id="MobiDB-lite"/>
    </source>
</evidence>
<protein>
    <submittedName>
        <fullName evidence="2">Uncharacterized protein</fullName>
    </submittedName>
</protein>
<dbReference type="EMBL" id="JAVRFE010000012">
    <property type="protein sequence ID" value="MDT0456420.1"/>
    <property type="molecule type" value="Genomic_DNA"/>
</dbReference>
<accession>A0ABU2T7X8</accession>
<keyword evidence="3" id="KW-1185">Reference proteome</keyword>
<reference evidence="2" key="1">
    <citation type="submission" date="2024-05" db="EMBL/GenBank/DDBJ databases">
        <title>30 novel species of actinomycetes from the DSMZ collection.</title>
        <authorList>
            <person name="Nouioui I."/>
        </authorList>
    </citation>
    <scope>NUCLEOTIDE SEQUENCE</scope>
    <source>
        <strain evidence="2">DSM 41527</strain>
    </source>
</reference>
<organism evidence="2 3">
    <name type="scientific">Streptomyces mooreae</name>
    <dbReference type="NCBI Taxonomy" id="3075523"/>
    <lineage>
        <taxon>Bacteria</taxon>
        <taxon>Bacillati</taxon>
        <taxon>Actinomycetota</taxon>
        <taxon>Actinomycetes</taxon>
        <taxon>Kitasatosporales</taxon>
        <taxon>Streptomycetaceae</taxon>
        <taxon>Streptomyces</taxon>
    </lineage>
</organism>
<dbReference type="RefSeq" id="WP_311623635.1">
    <property type="nucleotide sequence ID" value="NZ_JAVRFE010000012.1"/>
</dbReference>
<gene>
    <name evidence="2" type="ORF">RM550_11795</name>
</gene>
<feature type="compositionally biased region" description="Low complexity" evidence="1">
    <location>
        <begin position="49"/>
        <end position="58"/>
    </location>
</feature>
<feature type="compositionally biased region" description="Gly residues" evidence="1">
    <location>
        <begin position="59"/>
        <end position="75"/>
    </location>
</feature>
<name>A0ABU2T7X8_9ACTN</name>
<sequence>MIFIANDSTRHDIRVAREHRRSIGLVRYHFDTAHVAPEAIASVAGQPIGARGRSSSPGRGVGGLGQSAGQSGIGL</sequence>
<dbReference type="Proteomes" id="UP001180551">
    <property type="component" value="Unassembled WGS sequence"/>
</dbReference>
<proteinExistence type="predicted"/>